<dbReference type="EMBL" id="CP115450">
    <property type="protein sequence ID" value="WBP84397.1"/>
    <property type="molecule type" value="Genomic_DNA"/>
</dbReference>
<sequence length="91" mass="9441">MASREADSALGALADLGFRGLDDDVRDLVIVTGFHAGRTHKLTPGEKTTNRVLAVGRAPVEHGFAHSRPGGSSPSSAPPPPAPRNSCAEEE</sequence>
<accession>A0ABY7PW30</accession>
<keyword evidence="3" id="KW-1185">Reference proteome</keyword>
<protein>
    <submittedName>
        <fullName evidence="2">Uncharacterized protein</fullName>
    </submittedName>
</protein>
<organism evidence="2 3">
    <name type="scientific">Kitasatospora cathayae</name>
    <dbReference type="NCBI Taxonomy" id="3004092"/>
    <lineage>
        <taxon>Bacteria</taxon>
        <taxon>Bacillati</taxon>
        <taxon>Actinomycetota</taxon>
        <taxon>Actinomycetes</taxon>
        <taxon>Kitasatosporales</taxon>
        <taxon>Streptomycetaceae</taxon>
        <taxon>Kitasatospora</taxon>
    </lineage>
</organism>
<name>A0ABY7PW30_9ACTN</name>
<gene>
    <name evidence="2" type="ORF">O1G21_00040</name>
</gene>
<reference evidence="3" key="1">
    <citation type="submission" date="2022-12" db="EMBL/GenBank/DDBJ databases">
        <authorList>
            <person name="Mo P."/>
        </authorList>
    </citation>
    <scope>NUCLEOTIDE SEQUENCE [LARGE SCALE GENOMIC DNA]</scope>
    <source>
        <strain evidence="3">HUAS 3-15</strain>
    </source>
</reference>
<proteinExistence type="predicted"/>
<evidence type="ECO:0000313" key="2">
    <source>
        <dbReference type="EMBL" id="WBP84397.1"/>
    </source>
</evidence>
<feature type="region of interest" description="Disordered" evidence="1">
    <location>
        <begin position="59"/>
        <end position="91"/>
    </location>
</feature>
<dbReference type="RefSeq" id="WP_270139578.1">
    <property type="nucleotide sequence ID" value="NZ_CP115450.1"/>
</dbReference>
<evidence type="ECO:0000313" key="3">
    <source>
        <dbReference type="Proteomes" id="UP001212821"/>
    </source>
</evidence>
<evidence type="ECO:0000256" key="1">
    <source>
        <dbReference type="SAM" id="MobiDB-lite"/>
    </source>
</evidence>
<dbReference type="Proteomes" id="UP001212821">
    <property type="component" value="Chromosome"/>
</dbReference>